<reference evidence="2 3" key="1">
    <citation type="journal article" date="2019" name="Nat. Med.">
        <title>A library of human gut bacterial isolates paired with longitudinal multiomics data enables mechanistic microbiome research.</title>
        <authorList>
            <person name="Poyet M."/>
            <person name="Groussin M."/>
            <person name="Gibbons S.M."/>
            <person name="Avila-Pacheco J."/>
            <person name="Jiang X."/>
            <person name="Kearney S.M."/>
            <person name="Perrotta A.R."/>
            <person name="Berdy B."/>
            <person name="Zhao S."/>
            <person name="Lieberman T.D."/>
            <person name="Swanson P.K."/>
            <person name="Smith M."/>
            <person name="Roesemann S."/>
            <person name="Alexander J.E."/>
            <person name="Rich S.A."/>
            <person name="Livny J."/>
            <person name="Vlamakis H."/>
            <person name="Clish C."/>
            <person name="Bullock K."/>
            <person name="Deik A."/>
            <person name="Scott J."/>
            <person name="Pierce K.A."/>
            <person name="Xavier R.J."/>
            <person name="Alm E.J."/>
        </authorList>
    </citation>
    <scope>NUCLEOTIDE SEQUENCE [LARGE SCALE GENOMIC DNA]</scope>
    <source>
        <strain evidence="2 3">BIOML-A1</strain>
    </source>
</reference>
<proteinExistence type="predicted"/>
<feature type="coiled-coil region" evidence="1">
    <location>
        <begin position="120"/>
        <end position="147"/>
    </location>
</feature>
<protein>
    <submittedName>
        <fullName evidence="2">Uncharacterized protein</fullName>
    </submittedName>
</protein>
<accession>A0A7X2X3A4</accession>
<organism evidence="2 3">
    <name type="scientific">Streptococcus parasanguinis</name>
    <dbReference type="NCBI Taxonomy" id="1318"/>
    <lineage>
        <taxon>Bacteria</taxon>
        <taxon>Bacillati</taxon>
        <taxon>Bacillota</taxon>
        <taxon>Bacilli</taxon>
        <taxon>Lactobacillales</taxon>
        <taxon>Streptococcaceae</taxon>
        <taxon>Streptococcus</taxon>
    </lineage>
</organism>
<dbReference type="EMBL" id="WMZJ01000001">
    <property type="protein sequence ID" value="MTS53617.1"/>
    <property type="molecule type" value="Genomic_DNA"/>
</dbReference>
<keyword evidence="1" id="KW-0175">Coiled coil</keyword>
<sequence length="189" mass="22264">MELDLSKYPLQELYKRFEEVEQKEANVSKFEKTVLDEKVKLQNFEGFSLDDLENLIDGNEVISHDQLNLLTKKLESVSRELKDIKIIFQSEVPVYIHFETRRRFRKSGLEASYKKTIKHIIKEFEKLRSIEKEVQEINDKIVKEISNKHSLSGCRTELELNAITPLFKPEVSGEIYLNSEIKKAKEFLK</sequence>
<name>A0A7X2X3A4_STRPA</name>
<evidence type="ECO:0000256" key="1">
    <source>
        <dbReference type="SAM" id="Coils"/>
    </source>
</evidence>
<dbReference type="AlphaFoldDB" id="A0A7X2X3A4"/>
<evidence type="ECO:0000313" key="3">
    <source>
        <dbReference type="Proteomes" id="UP000441330"/>
    </source>
</evidence>
<comment type="caution">
    <text evidence="2">The sequence shown here is derived from an EMBL/GenBank/DDBJ whole genome shotgun (WGS) entry which is preliminary data.</text>
</comment>
<dbReference type="RefSeq" id="WP_129824079.1">
    <property type="nucleotide sequence ID" value="NZ_RCYS01000001.1"/>
</dbReference>
<dbReference type="Proteomes" id="UP000441330">
    <property type="component" value="Unassembled WGS sequence"/>
</dbReference>
<gene>
    <name evidence="2" type="ORF">GMC94_01715</name>
</gene>
<evidence type="ECO:0000313" key="2">
    <source>
        <dbReference type="EMBL" id="MTS53617.1"/>
    </source>
</evidence>